<comment type="caution">
    <text evidence="1">The sequence shown here is derived from an EMBL/GenBank/DDBJ whole genome shotgun (WGS) entry which is preliminary data.</text>
</comment>
<dbReference type="Proteomes" id="UP000887116">
    <property type="component" value="Unassembled WGS sequence"/>
</dbReference>
<reference evidence="1" key="1">
    <citation type="submission" date="2020-07" db="EMBL/GenBank/DDBJ databases">
        <title>Multicomponent nature underlies the extraordinary mechanical properties of spider dragline silk.</title>
        <authorList>
            <person name="Kono N."/>
            <person name="Nakamura H."/>
            <person name="Mori M."/>
            <person name="Yoshida Y."/>
            <person name="Ohtoshi R."/>
            <person name="Malay A.D."/>
            <person name="Moran D.A.P."/>
            <person name="Tomita M."/>
            <person name="Numata K."/>
            <person name="Arakawa K."/>
        </authorList>
    </citation>
    <scope>NUCLEOTIDE SEQUENCE</scope>
</reference>
<evidence type="ECO:0000313" key="2">
    <source>
        <dbReference type="Proteomes" id="UP000887116"/>
    </source>
</evidence>
<sequence>MRGNVFCRQAASVCQHRQGSFEIMMIS</sequence>
<feature type="non-terminal residue" evidence="1">
    <location>
        <position position="27"/>
    </location>
</feature>
<gene>
    <name evidence="1" type="ORF">TNCT_540941</name>
</gene>
<dbReference type="AlphaFoldDB" id="A0A8X6I0T3"/>
<dbReference type="EMBL" id="BMAO01029663">
    <property type="protein sequence ID" value="GFR33333.1"/>
    <property type="molecule type" value="Genomic_DNA"/>
</dbReference>
<evidence type="ECO:0000313" key="1">
    <source>
        <dbReference type="EMBL" id="GFR33333.1"/>
    </source>
</evidence>
<accession>A0A8X6I0T3</accession>
<proteinExistence type="predicted"/>
<name>A0A8X6I0T3_TRICU</name>
<protein>
    <submittedName>
        <fullName evidence="1">Uncharacterized protein</fullName>
    </submittedName>
</protein>
<keyword evidence="2" id="KW-1185">Reference proteome</keyword>
<organism evidence="1 2">
    <name type="scientific">Trichonephila clavata</name>
    <name type="common">Joro spider</name>
    <name type="synonym">Nephila clavata</name>
    <dbReference type="NCBI Taxonomy" id="2740835"/>
    <lineage>
        <taxon>Eukaryota</taxon>
        <taxon>Metazoa</taxon>
        <taxon>Ecdysozoa</taxon>
        <taxon>Arthropoda</taxon>
        <taxon>Chelicerata</taxon>
        <taxon>Arachnida</taxon>
        <taxon>Araneae</taxon>
        <taxon>Araneomorphae</taxon>
        <taxon>Entelegynae</taxon>
        <taxon>Araneoidea</taxon>
        <taxon>Nephilidae</taxon>
        <taxon>Trichonephila</taxon>
    </lineage>
</organism>